<feature type="transmembrane region" description="Helical" evidence="1">
    <location>
        <begin position="146"/>
        <end position="163"/>
    </location>
</feature>
<proteinExistence type="predicted"/>
<dbReference type="EMBL" id="JBBKZS010000036">
    <property type="protein sequence ID" value="MEJ8859744.1"/>
    <property type="molecule type" value="Genomic_DNA"/>
</dbReference>
<feature type="transmembrane region" description="Helical" evidence="1">
    <location>
        <begin position="81"/>
        <end position="104"/>
    </location>
</feature>
<evidence type="ECO:0008006" key="4">
    <source>
        <dbReference type="Google" id="ProtNLM"/>
    </source>
</evidence>
<keyword evidence="1" id="KW-0472">Membrane</keyword>
<evidence type="ECO:0000313" key="2">
    <source>
        <dbReference type="EMBL" id="MEJ8859744.1"/>
    </source>
</evidence>
<accession>A0ABU8XL53</accession>
<name>A0ABU8XL53_9BURK</name>
<feature type="transmembrane region" description="Helical" evidence="1">
    <location>
        <begin position="116"/>
        <end position="140"/>
    </location>
</feature>
<comment type="caution">
    <text evidence="2">The sequence shown here is derived from an EMBL/GenBank/DDBJ whole genome shotgun (WGS) entry which is preliminary data.</text>
</comment>
<keyword evidence="1" id="KW-0812">Transmembrane</keyword>
<organism evidence="2 3">
    <name type="scientific">Variovorax robiniae</name>
    <dbReference type="NCBI Taxonomy" id="1836199"/>
    <lineage>
        <taxon>Bacteria</taxon>
        <taxon>Pseudomonadati</taxon>
        <taxon>Pseudomonadota</taxon>
        <taxon>Betaproteobacteria</taxon>
        <taxon>Burkholderiales</taxon>
        <taxon>Comamonadaceae</taxon>
        <taxon>Variovorax</taxon>
    </lineage>
</organism>
<feature type="transmembrane region" description="Helical" evidence="1">
    <location>
        <begin position="20"/>
        <end position="41"/>
    </location>
</feature>
<evidence type="ECO:0000256" key="1">
    <source>
        <dbReference type="SAM" id="Phobius"/>
    </source>
</evidence>
<evidence type="ECO:0000313" key="3">
    <source>
        <dbReference type="Proteomes" id="UP001367030"/>
    </source>
</evidence>
<reference evidence="2 3" key="1">
    <citation type="submission" date="2024-03" db="EMBL/GenBank/DDBJ databases">
        <title>Novel species of the genus Variovorax.</title>
        <authorList>
            <person name="Liu Q."/>
            <person name="Xin Y.-H."/>
        </authorList>
    </citation>
    <scope>NUCLEOTIDE SEQUENCE [LARGE SCALE GENOMIC DNA]</scope>
    <source>
        <strain evidence="2 3">KACC 18901</strain>
    </source>
</reference>
<keyword evidence="3" id="KW-1185">Reference proteome</keyword>
<feature type="transmembrane region" description="Helical" evidence="1">
    <location>
        <begin position="48"/>
        <end position="69"/>
    </location>
</feature>
<dbReference type="Proteomes" id="UP001367030">
    <property type="component" value="Unassembled WGS sequence"/>
</dbReference>
<keyword evidence="1" id="KW-1133">Transmembrane helix</keyword>
<dbReference type="RefSeq" id="WP_340339779.1">
    <property type="nucleotide sequence ID" value="NZ_JBBKZS010000036.1"/>
</dbReference>
<gene>
    <name evidence="2" type="ORF">WKW79_34675</name>
</gene>
<sequence length="177" mass="18695">MLFGLGSLAWLLTHDGQRLARGGTYALIDGILGVLLAFALYRSKNDGWLIALALSDGLIRLLIGSLMFANPGMERMILGSALFMTGIVLACIALGLVGMAYSLIRGARTSSRDAVAMALPAFFVSMFTLLLGVGLAVGLMGEQQQIMLACYALALGLVLLWAGRRTGRRPTSPFSAG</sequence>
<protein>
    <recommendedName>
        <fullName evidence="4">Lysoplasmalogenase</fullName>
    </recommendedName>
</protein>